<comment type="similarity">
    <text evidence="1">Belongs to the LDH2/MDH2 oxidoreductase family.</text>
</comment>
<evidence type="ECO:0000313" key="4">
    <source>
        <dbReference type="Proteomes" id="UP000186156"/>
    </source>
</evidence>
<keyword evidence="2" id="KW-0560">Oxidoreductase</keyword>
<dbReference type="InterPro" id="IPR036111">
    <property type="entry name" value="Mal/L-sulfo/L-lacto_DH-like_sf"/>
</dbReference>
<dbReference type="PANTHER" id="PTHR11091:SF0">
    <property type="entry name" value="MALATE DEHYDROGENASE"/>
    <property type="match status" value="1"/>
</dbReference>
<keyword evidence="4" id="KW-1185">Reference proteome</keyword>
<gene>
    <name evidence="3" type="ORF">SAMN05421799_10722</name>
</gene>
<dbReference type="SUPFAM" id="SSF89733">
    <property type="entry name" value="L-sulfolactate dehydrogenase-like"/>
    <property type="match status" value="1"/>
</dbReference>
<evidence type="ECO:0000313" key="3">
    <source>
        <dbReference type="EMBL" id="SIS92644.1"/>
    </source>
</evidence>
<dbReference type="PANTHER" id="PTHR11091">
    <property type="entry name" value="OXIDOREDUCTASE-RELATED"/>
    <property type="match status" value="1"/>
</dbReference>
<dbReference type="AlphaFoldDB" id="A0A1N7N2S7"/>
<dbReference type="EMBL" id="FTOO01000007">
    <property type="protein sequence ID" value="SIS92644.1"/>
    <property type="molecule type" value="Genomic_DNA"/>
</dbReference>
<reference evidence="4" key="1">
    <citation type="submission" date="2017-01" db="EMBL/GenBank/DDBJ databases">
        <authorList>
            <person name="Varghese N."/>
            <person name="Submissions S."/>
        </authorList>
    </citation>
    <scope>NUCLEOTIDE SEQUENCE [LARGE SCALE GENOMIC DNA]</scope>
    <source>
        <strain evidence="4">DSM 16176</strain>
    </source>
</reference>
<evidence type="ECO:0000256" key="1">
    <source>
        <dbReference type="ARBA" id="ARBA00006056"/>
    </source>
</evidence>
<dbReference type="InterPro" id="IPR003767">
    <property type="entry name" value="Malate/L-lactate_DH-like"/>
</dbReference>
<name>A0A1N7N2S7_9BACL</name>
<proteinExistence type="inferred from homology"/>
<dbReference type="Proteomes" id="UP000186156">
    <property type="component" value="Unassembled WGS sequence"/>
</dbReference>
<organism evidence="3 4">
    <name type="scientific">Alicyclobacillus vulcanalis</name>
    <dbReference type="NCBI Taxonomy" id="252246"/>
    <lineage>
        <taxon>Bacteria</taxon>
        <taxon>Bacillati</taxon>
        <taxon>Bacillota</taxon>
        <taxon>Bacilli</taxon>
        <taxon>Bacillales</taxon>
        <taxon>Alicyclobacillaceae</taxon>
        <taxon>Alicyclobacillus</taxon>
    </lineage>
</organism>
<dbReference type="RefSeq" id="WP_076347303.1">
    <property type="nucleotide sequence ID" value="NZ_FTOO01000007.1"/>
</dbReference>
<protein>
    <submittedName>
        <fullName evidence="3">Malate/lactate/ureidoglycolate dehydrogenase, LDH2 family</fullName>
    </submittedName>
</protein>
<accession>A0A1N7N2S7</accession>
<dbReference type="Pfam" id="PF02615">
    <property type="entry name" value="Ldh_2"/>
    <property type="match status" value="1"/>
</dbReference>
<dbReference type="InterPro" id="IPR043144">
    <property type="entry name" value="Mal/L-sulf/L-lact_DH-like_ah"/>
</dbReference>
<dbReference type="Gene3D" id="3.30.1370.60">
    <property type="entry name" value="Hypothetical oxidoreductase yiak, domain 2"/>
    <property type="match status" value="1"/>
</dbReference>
<sequence>MQRLVAPASLHAFARACFSAAGVSKRDADWSATALVESDLRGISSHGVMRLPWYLRGLRTGKINPAPQFRWKRTGPVTAWLDADDAIGFVSAKEAAQYAVELERETGLGAVAVRRANHCGALFLYAEWATLYGMIGFCCVNTHPALAPPGGRRSVLGTNPLAFAAPTAHDYPLSVDLSTSAISRGAVIEHAHQGQRLPEGAAIDEDGAPTTDPHRALAGALLPMGGAKGYALALMVEVLAGVLSGAQVAREVGYMFADDGQPPGNGLFYLAVHPDRFIGQEGFVDRMGDLIAEIHGTPPASAESPVTVPGERRHREKLRRSREGIPIPDGVWDDLALLSREHGVPLPEVWAVLE</sequence>
<evidence type="ECO:0000256" key="2">
    <source>
        <dbReference type="ARBA" id="ARBA00023002"/>
    </source>
</evidence>
<dbReference type="Gene3D" id="1.10.1530.10">
    <property type="match status" value="1"/>
</dbReference>
<dbReference type="GO" id="GO:0016491">
    <property type="term" value="F:oxidoreductase activity"/>
    <property type="evidence" value="ECO:0007669"/>
    <property type="project" value="UniProtKB-KW"/>
</dbReference>
<dbReference type="InterPro" id="IPR043143">
    <property type="entry name" value="Mal/L-sulf/L-lact_DH-like_NADP"/>
</dbReference>
<dbReference type="STRING" id="252246.SAMN05421799_10722"/>
<dbReference type="OrthoDB" id="9769447at2"/>